<dbReference type="Gene3D" id="3.30.200.100">
    <property type="entry name" value="MucB/RseB, C-terminal domain"/>
    <property type="match status" value="1"/>
</dbReference>
<sequence length="311" mass="35134">MRAVILLLIAFVAPVFAQEQLSAEAWLEHMSQALHQKQFKASIIELEADQIRPIIYMHGVVNNTEVAFLEHLNGLKRNAVRVGDTVTYLEHEQQVYSIHAERIPGILPEAFAGDTTELAAGYQFVLGGRSRMAGRVGQMVRLMPKDEYRFAVVLWIDMDTYLPLRYDIITQDNKLLEQLMVIELFEADETPSLLEDAYKQTWPAAMSPSEREDGQNWQFEWLPAGFKVIVRDSHRLFNSKEAVEYVALTDGVSNISVYVARIGDTSLPEELITRDGIAMATKQVGNQYEVVAIGKVPKATLVRIADSIRLQ</sequence>
<dbReference type="Proteomes" id="UP000029264">
    <property type="component" value="Unassembled WGS sequence"/>
</dbReference>
<evidence type="ECO:0000259" key="7">
    <source>
        <dbReference type="Pfam" id="PF17188"/>
    </source>
</evidence>
<organism evidence="8 9">
    <name type="scientific">Shewanella mangrovi</name>
    <dbReference type="NCBI Taxonomy" id="1515746"/>
    <lineage>
        <taxon>Bacteria</taxon>
        <taxon>Pseudomonadati</taxon>
        <taxon>Pseudomonadota</taxon>
        <taxon>Gammaproteobacteria</taxon>
        <taxon>Alteromonadales</taxon>
        <taxon>Shewanellaceae</taxon>
        <taxon>Shewanella</taxon>
    </lineage>
</organism>
<dbReference type="Pfam" id="PF17188">
    <property type="entry name" value="MucB_RseB_C"/>
    <property type="match status" value="1"/>
</dbReference>
<evidence type="ECO:0000256" key="5">
    <source>
        <dbReference type="SAM" id="SignalP"/>
    </source>
</evidence>
<dbReference type="InterPro" id="IPR033434">
    <property type="entry name" value="MucB/RseB_N"/>
</dbReference>
<dbReference type="EMBL" id="JPEO01000003">
    <property type="protein sequence ID" value="KFZ38318.1"/>
    <property type="molecule type" value="Genomic_DNA"/>
</dbReference>
<evidence type="ECO:0000256" key="2">
    <source>
        <dbReference type="ARBA" id="ARBA00008150"/>
    </source>
</evidence>
<dbReference type="RefSeq" id="WP_037441266.1">
    <property type="nucleotide sequence ID" value="NZ_JPEO01000003.1"/>
</dbReference>
<reference evidence="8 9" key="1">
    <citation type="submission" date="2014-06" db="EMBL/GenBank/DDBJ databases">
        <title>Shewanella sp. YQH10.</title>
        <authorList>
            <person name="Liu Y."/>
            <person name="Zeng R."/>
        </authorList>
    </citation>
    <scope>NUCLEOTIDE SEQUENCE [LARGE SCALE GENOMIC DNA]</scope>
    <source>
        <strain evidence="8 9">YQH10</strain>
    </source>
</reference>
<dbReference type="Pfam" id="PF03888">
    <property type="entry name" value="MucB_RseB"/>
    <property type="match status" value="1"/>
</dbReference>
<proteinExistence type="inferred from homology"/>
<dbReference type="PANTHER" id="PTHR38782">
    <property type="match status" value="1"/>
</dbReference>
<dbReference type="InterPro" id="IPR005588">
    <property type="entry name" value="MucB_RseB"/>
</dbReference>
<protein>
    <submittedName>
        <fullName evidence="8">MucB/RseB</fullName>
    </submittedName>
</protein>
<dbReference type="STRING" id="1515746.HR45_07480"/>
<feature type="domain" description="MucB/RseB N-terminal" evidence="6">
    <location>
        <begin position="22"/>
        <end position="188"/>
    </location>
</feature>
<gene>
    <name evidence="8" type="ORF">HR45_07480</name>
</gene>
<dbReference type="OrthoDB" id="7067274at2"/>
<dbReference type="PANTHER" id="PTHR38782:SF1">
    <property type="entry name" value="SIGMA-E FACTOR REGULATORY PROTEIN RSEB"/>
    <property type="match status" value="1"/>
</dbReference>
<dbReference type="InterPro" id="IPR033436">
    <property type="entry name" value="MucB/RseB_C"/>
</dbReference>
<keyword evidence="3 5" id="KW-0732">Signal</keyword>
<evidence type="ECO:0000259" key="6">
    <source>
        <dbReference type="Pfam" id="PF03888"/>
    </source>
</evidence>
<evidence type="ECO:0000313" key="9">
    <source>
        <dbReference type="Proteomes" id="UP000029264"/>
    </source>
</evidence>
<feature type="signal peptide" evidence="5">
    <location>
        <begin position="1"/>
        <end position="17"/>
    </location>
</feature>
<accession>A0A094LT12</accession>
<dbReference type="InterPro" id="IPR038484">
    <property type="entry name" value="MucB/RseB_C_sf"/>
</dbReference>
<feature type="chain" id="PRO_5001902111" evidence="5">
    <location>
        <begin position="18"/>
        <end position="311"/>
    </location>
</feature>
<comment type="subcellular location">
    <subcellularLocation>
        <location evidence="1">Periplasm</location>
    </subcellularLocation>
</comment>
<dbReference type="GO" id="GO:0030288">
    <property type="term" value="C:outer membrane-bounded periplasmic space"/>
    <property type="evidence" value="ECO:0007669"/>
    <property type="project" value="TreeGrafter"/>
</dbReference>
<name>A0A094LT12_9GAMM</name>
<evidence type="ECO:0000256" key="3">
    <source>
        <dbReference type="ARBA" id="ARBA00022729"/>
    </source>
</evidence>
<keyword evidence="9" id="KW-1185">Reference proteome</keyword>
<dbReference type="PIRSF" id="PIRSF005427">
    <property type="entry name" value="RseB"/>
    <property type="match status" value="1"/>
</dbReference>
<comment type="caution">
    <text evidence="8">The sequence shown here is derived from an EMBL/GenBank/DDBJ whole genome shotgun (WGS) entry which is preliminary data.</text>
</comment>
<dbReference type="GO" id="GO:0032885">
    <property type="term" value="P:regulation of polysaccharide biosynthetic process"/>
    <property type="evidence" value="ECO:0007669"/>
    <property type="project" value="TreeGrafter"/>
</dbReference>
<dbReference type="GO" id="GO:0045152">
    <property type="term" value="F:antisigma factor binding"/>
    <property type="evidence" value="ECO:0007669"/>
    <property type="project" value="TreeGrafter"/>
</dbReference>
<evidence type="ECO:0000313" key="8">
    <source>
        <dbReference type="EMBL" id="KFZ38318.1"/>
    </source>
</evidence>
<comment type="similarity">
    <text evidence="2">Belongs to the RseB family.</text>
</comment>
<dbReference type="CDD" id="cd16327">
    <property type="entry name" value="RseB"/>
    <property type="match status" value="1"/>
</dbReference>
<feature type="domain" description="MucB/RseB C-terminal" evidence="7">
    <location>
        <begin position="213"/>
        <end position="309"/>
    </location>
</feature>
<keyword evidence="4" id="KW-0574">Periplasm</keyword>
<evidence type="ECO:0000256" key="4">
    <source>
        <dbReference type="ARBA" id="ARBA00022764"/>
    </source>
</evidence>
<evidence type="ECO:0000256" key="1">
    <source>
        <dbReference type="ARBA" id="ARBA00004418"/>
    </source>
</evidence>
<dbReference type="Gene3D" id="2.50.20.10">
    <property type="entry name" value="Lipoprotein localisation LolA/LolB/LppX"/>
    <property type="match status" value="1"/>
</dbReference>
<dbReference type="eggNOG" id="COG3026">
    <property type="taxonomic scope" value="Bacteria"/>
</dbReference>
<dbReference type="AlphaFoldDB" id="A0A094LT12"/>